<dbReference type="PIRSF" id="PIRSF001365">
    <property type="entry name" value="DHDPS"/>
    <property type="match status" value="1"/>
</dbReference>
<keyword evidence="6 12" id="KW-0028">Amino-acid biosynthesis</keyword>
<dbReference type="PROSITE" id="PS00666">
    <property type="entry name" value="DHDPS_2"/>
    <property type="match status" value="1"/>
</dbReference>
<protein>
    <recommendedName>
        <fullName evidence="4 12">4-hydroxy-tetrahydrodipicolinate synthase</fullName>
        <shortName evidence="12">HTPA synthase</shortName>
        <ecNumber evidence="4 12">4.3.3.7</ecNumber>
    </recommendedName>
</protein>
<dbReference type="RefSeq" id="WP_055424712.1">
    <property type="nucleotide sequence ID" value="NZ_FCOR01000002.1"/>
</dbReference>
<evidence type="ECO:0000256" key="2">
    <source>
        <dbReference type="ARBA" id="ARBA00005120"/>
    </source>
</evidence>
<feature type="binding site" evidence="12 15">
    <location>
        <position position="47"/>
    </location>
    <ligand>
        <name>pyruvate</name>
        <dbReference type="ChEBI" id="CHEBI:15361"/>
    </ligand>
</feature>
<evidence type="ECO:0000256" key="14">
    <source>
        <dbReference type="PIRSR" id="PIRSR001365-1"/>
    </source>
</evidence>
<feature type="binding site" evidence="12 15">
    <location>
        <position position="206"/>
    </location>
    <ligand>
        <name>pyruvate</name>
        <dbReference type="ChEBI" id="CHEBI:15361"/>
    </ligand>
</feature>
<dbReference type="InterPro" id="IPR002220">
    <property type="entry name" value="DapA-like"/>
</dbReference>
<dbReference type="GO" id="GO:0008840">
    <property type="term" value="F:4-hydroxy-tetrahydrodipicolinate synthase activity"/>
    <property type="evidence" value="ECO:0007669"/>
    <property type="project" value="UniProtKB-UniRule"/>
</dbReference>
<dbReference type="Proteomes" id="UP000182761">
    <property type="component" value="Unassembled WGS sequence"/>
</dbReference>
<dbReference type="GO" id="GO:0009089">
    <property type="term" value="P:lysine biosynthetic process via diaminopimelate"/>
    <property type="evidence" value="ECO:0007669"/>
    <property type="project" value="UniProtKB-UniRule"/>
</dbReference>
<feature type="active site" description="Proton donor/acceptor" evidence="12 14">
    <location>
        <position position="135"/>
    </location>
</feature>
<dbReference type="PANTHER" id="PTHR12128">
    <property type="entry name" value="DIHYDRODIPICOLINATE SYNTHASE"/>
    <property type="match status" value="1"/>
</dbReference>
<comment type="caution">
    <text evidence="12">Was originally thought to be a dihydrodipicolinate synthase (DHDPS), catalyzing the condensation of (S)-aspartate-beta-semialdehyde [(S)-ASA] and pyruvate to dihydrodipicolinate (DHDP). However, it was shown in E.coli that the product of the enzymatic reaction is not dihydrodipicolinate but in fact (4S)-4-hydroxy-2,3,4,5-tetrahydro-(2S)-dipicolinic acid (HTPA), and that the consecutive dehydration reaction leading to DHDP is not spontaneous but catalyzed by DapB.</text>
</comment>
<evidence type="ECO:0000313" key="16">
    <source>
        <dbReference type="EMBL" id="CVK15477.1"/>
    </source>
</evidence>
<dbReference type="Pfam" id="PF00701">
    <property type="entry name" value="DHDPS"/>
    <property type="match status" value="1"/>
</dbReference>
<dbReference type="AlphaFoldDB" id="A0A0X3AMW8"/>
<dbReference type="HAMAP" id="MF_00418">
    <property type="entry name" value="DapA"/>
    <property type="match status" value="1"/>
</dbReference>
<dbReference type="SUPFAM" id="SSF51569">
    <property type="entry name" value="Aldolase"/>
    <property type="match status" value="1"/>
</dbReference>
<dbReference type="GO" id="GO:0019877">
    <property type="term" value="P:diaminopimelate biosynthetic process"/>
    <property type="evidence" value="ECO:0007669"/>
    <property type="project" value="UniProtKB-UniRule"/>
</dbReference>
<dbReference type="CDD" id="cd00950">
    <property type="entry name" value="DHDPS"/>
    <property type="match status" value="1"/>
</dbReference>
<organism evidence="16 17">
    <name type="scientific">Apibacter mensalis</name>
    <dbReference type="NCBI Taxonomy" id="1586267"/>
    <lineage>
        <taxon>Bacteria</taxon>
        <taxon>Pseudomonadati</taxon>
        <taxon>Bacteroidota</taxon>
        <taxon>Flavobacteriia</taxon>
        <taxon>Flavobacteriales</taxon>
        <taxon>Weeksellaceae</taxon>
        <taxon>Apibacter</taxon>
    </lineage>
</organism>
<feature type="active site" description="Schiff-base intermediate with substrate" evidence="12 14">
    <location>
        <position position="164"/>
    </location>
</feature>
<evidence type="ECO:0000256" key="3">
    <source>
        <dbReference type="ARBA" id="ARBA00007592"/>
    </source>
</evidence>
<keyword evidence="7 12" id="KW-0220">Diaminopimelate biosynthesis</keyword>
<evidence type="ECO:0000256" key="13">
    <source>
        <dbReference type="PIRNR" id="PIRNR001365"/>
    </source>
</evidence>
<comment type="function">
    <text evidence="1 12">Catalyzes the condensation of (S)-aspartate-beta-semialdehyde [(S)-ASA] and pyruvate to 4-hydroxy-tetrahydrodipicolinate (HTPA).</text>
</comment>
<evidence type="ECO:0000256" key="5">
    <source>
        <dbReference type="ARBA" id="ARBA00022490"/>
    </source>
</evidence>
<dbReference type="NCBIfam" id="TIGR00674">
    <property type="entry name" value="dapA"/>
    <property type="match status" value="1"/>
</dbReference>
<evidence type="ECO:0000256" key="15">
    <source>
        <dbReference type="PIRSR" id="PIRSR001365-2"/>
    </source>
</evidence>
<evidence type="ECO:0000256" key="7">
    <source>
        <dbReference type="ARBA" id="ARBA00022915"/>
    </source>
</evidence>
<keyword evidence="9 12" id="KW-0456">Lyase</keyword>
<keyword evidence="5 12" id="KW-0963">Cytoplasm</keyword>
<dbReference type="Gene3D" id="3.20.20.70">
    <property type="entry name" value="Aldolase class I"/>
    <property type="match status" value="1"/>
</dbReference>
<feature type="site" description="Part of a proton relay during catalysis" evidence="12">
    <location>
        <position position="46"/>
    </location>
</feature>
<keyword evidence="17" id="KW-1185">Reference proteome</keyword>
<dbReference type="GO" id="GO:0005829">
    <property type="term" value="C:cytosol"/>
    <property type="evidence" value="ECO:0007669"/>
    <property type="project" value="TreeGrafter"/>
</dbReference>
<evidence type="ECO:0000256" key="1">
    <source>
        <dbReference type="ARBA" id="ARBA00003294"/>
    </source>
</evidence>
<dbReference type="PRINTS" id="PR00146">
    <property type="entry name" value="DHPICSNTHASE"/>
</dbReference>
<dbReference type="SMART" id="SM01130">
    <property type="entry name" value="DHDPS"/>
    <property type="match status" value="1"/>
</dbReference>
<dbReference type="InterPro" id="IPR020625">
    <property type="entry name" value="Schiff_base-form_aldolases_AS"/>
</dbReference>
<dbReference type="UniPathway" id="UPA00034">
    <property type="reaction ID" value="UER00017"/>
</dbReference>
<dbReference type="InterPro" id="IPR013785">
    <property type="entry name" value="Aldolase_TIM"/>
</dbReference>
<gene>
    <name evidence="12" type="primary">dapA</name>
    <name evidence="16" type="ORF">Ga0061079_10222</name>
</gene>
<proteinExistence type="inferred from homology"/>
<dbReference type="EC" id="4.3.3.7" evidence="4 12"/>
<evidence type="ECO:0000313" key="17">
    <source>
        <dbReference type="Proteomes" id="UP000182761"/>
    </source>
</evidence>
<evidence type="ECO:0000256" key="6">
    <source>
        <dbReference type="ARBA" id="ARBA00022605"/>
    </source>
</evidence>
<comment type="subcellular location">
    <subcellularLocation>
        <location evidence="12">Cytoplasm</location>
    </subcellularLocation>
</comment>
<comment type="similarity">
    <text evidence="3 12 13">Belongs to the DapA family.</text>
</comment>
<dbReference type="EMBL" id="FCOR01000002">
    <property type="protein sequence ID" value="CVK15477.1"/>
    <property type="molecule type" value="Genomic_DNA"/>
</dbReference>
<evidence type="ECO:0000256" key="9">
    <source>
        <dbReference type="ARBA" id="ARBA00023239"/>
    </source>
</evidence>
<dbReference type="InterPro" id="IPR005263">
    <property type="entry name" value="DapA"/>
</dbReference>
<comment type="catalytic activity">
    <reaction evidence="11 12">
        <text>L-aspartate 4-semialdehyde + pyruvate = (2S,4S)-4-hydroxy-2,3,4,5-tetrahydrodipicolinate + H2O + H(+)</text>
        <dbReference type="Rhea" id="RHEA:34171"/>
        <dbReference type="ChEBI" id="CHEBI:15361"/>
        <dbReference type="ChEBI" id="CHEBI:15377"/>
        <dbReference type="ChEBI" id="CHEBI:15378"/>
        <dbReference type="ChEBI" id="CHEBI:67139"/>
        <dbReference type="ChEBI" id="CHEBI:537519"/>
        <dbReference type="EC" id="4.3.3.7"/>
    </reaction>
</comment>
<dbReference type="PANTHER" id="PTHR12128:SF66">
    <property type="entry name" value="4-HYDROXY-2-OXOGLUTARATE ALDOLASE, MITOCHONDRIAL"/>
    <property type="match status" value="1"/>
</dbReference>
<sequence>MKSLQGLGVALITPFYEDGSVDFSSLEKLVNYNIEGGTNYLVILGTTAENATLNSKEKKQVIDCIKKSNNNRLPLVLGIGGNNTADILHQVRTADLDDFSAILSVSPYYNKPSQEGIYLHYKSIAENSSKPVILYNVPGRTGSNIEAATTLRLANDCKNIIGIKEASPNFLQSTQIIKDKPEDFIIISGDDELALPMVLAGGCGVISVLGQAFPHEVSQMMMMGLDRKVDQAYKIHYKIKNLFELIFAEGNPSGIKALLSLKGICKPYTRLPLTPASAKLIDKLEKELEKLSILS</sequence>
<name>A0A0X3AMW8_9FLAO</name>
<evidence type="ECO:0000256" key="10">
    <source>
        <dbReference type="ARBA" id="ARBA00023270"/>
    </source>
</evidence>
<comment type="pathway">
    <text evidence="2 12">Amino-acid biosynthesis; L-lysine biosynthesis via DAP pathway; (S)-tetrahydrodipicolinate from L-aspartate: step 3/4.</text>
</comment>
<evidence type="ECO:0000256" key="12">
    <source>
        <dbReference type="HAMAP-Rule" id="MF_00418"/>
    </source>
</evidence>
<comment type="subunit">
    <text evidence="12">Homotetramer; dimer of dimers.</text>
</comment>
<keyword evidence="10 12" id="KW-0704">Schiff base</keyword>
<dbReference type="STRING" id="1586267.GCA_001418685_00300"/>
<evidence type="ECO:0000256" key="4">
    <source>
        <dbReference type="ARBA" id="ARBA00012086"/>
    </source>
</evidence>
<reference evidence="16 17" key="1">
    <citation type="submission" date="2016-01" db="EMBL/GenBank/DDBJ databases">
        <authorList>
            <person name="McClelland M."/>
            <person name="Jain A."/>
            <person name="Saraogi P."/>
            <person name="Mendelson R."/>
            <person name="Westerman R."/>
            <person name="SanMiguel P."/>
            <person name="Csonka L."/>
        </authorList>
    </citation>
    <scope>NUCLEOTIDE SEQUENCE [LARGE SCALE GENOMIC DNA]</scope>
    <source>
        <strain evidence="16 17">R-53146</strain>
    </source>
</reference>
<evidence type="ECO:0000256" key="8">
    <source>
        <dbReference type="ARBA" id="ARBA00023154"/>
    </source>
</evidence>
<accession>A0A0X3AMW8</accession>
<keyword evidence="8 12" id="KW-0457">Lysine biosynthesis</keyword>
<evidence type="ECO:0000256" key="11">
    <source>
        <dbReference type="ARBA" id="ARBA00047836"/>
    </source>
</evidence>
<feature type="site" description="Part of a proton relay during catalysis" evidence="12">
    <location>
        <position position="109"/>
    </location>
</feature>
<dbReference type="OrthoDB" id="9782828at2"/>